<evidence type="ECO:0000313" key="2">
    <source>
        <dbReference type="EMBL" id="MBX18175.1"/>
    </source>
</evidence>
<evidence type="ECO:0000313" key="1">
    <source>
        <dbReference type="EMBL" id="MBX18173.1"/>
    </source>
</evidence>
<proteinExistence type="predicted"/>
<accession>A0A2P2LJN0</accession>
<organism evidence="2">
    <name type="scientific">Rhizophora mucronata</name>
    <name type="common">Asiatic mangrove</name>
    <dbReference type="NCBI Taxonomy" id="61149"/>
    <lineage>
        <taxon>Eukaryota</taxon>
        <taxon>Viridiplantae</taxon>
        <taxon>Streptophyta</taxon>
        <taxon>Embryophyta</taxon>
        <taxon>Tracheophyta</taxon>
        <taxon>Spermatophyta</taxon>
        <taxon>Magnoliopsida</taxon>
        <taxon>eudicotyledons</taxon>
        <taxon>Gunneridae</taxon>
        <taxon>Pentapetalae</taxon>
        <taxon>rosids</taxon>
        <taxon>fabids</taxon>
        <taxon>Malpighiales</taxon>
        <taxon>Rhizophoraceae</taxon>
        <taxon>Rhizophora</taxon>
    </lineage>
</organism>
<sequence length="120" mass="13744">MRSKIELYSLESTMAVSSISLSWLPTTLSRNVCLRFLYAFQYPSTLAHAHTNTIPLSHFVCSFRTLVIYVKVLLFPVKCPSLERIALCHSVTLQQFCQLDYRAKLPKRKLGISSYLLLLC</sequence>
<dbReference type="EMBL" id="GGEC01037691">
    <property type="protein sequence ID" value="MBX18175.1"/>
    <property type="molecule type" value="Transcribed_RNA"/>
</dbReference>
<reference evidence="2" key="1">
    <citation type="submission" date="2018-02" db="EMBL/GenBank/DDBJ databases">
        <title>Rhizophora mucronata_Transcriptome.</title>
        <authorList>
            <person name="Meera S.P."/>
            <person name="Sreeshan A."/>
            <person name="Augustine A."/>
        </authorList>
    </citation>
    <scope>NUCLEOTIDE SEQUENCE</scope>
    <source>
        <tissue evidence="2">Leaf</tissue>
    </source>
</reference>
<protein>
    <submittedName>
        <fullName evidence="2">Photosynthetic NDH subunit of lumenal location 1ic</fullName>
    </submittedName>
    <submittedName>
        <fullName evidence="1">Photosystem II reaction center PsbP family protein</fullName>
    </submittedName>
</protein>
<dbReference type="AlphaFoldDB" id="A0A2P2LJN0"/>
<dbReference type="EMBL" id="GGEC01037689">
    <property type="protein sequence ID" value="MBX18173.1"/>
    <property type="molecule type" value="Transcribed_RNA"/>
</dbReference>
<name>A0A2P2LJN0_RHIMU</name>